<dbReference type="GO" id="GO:0019888">
    <property type="term" value="F:protein phosphatase regulator activity"/>
    <property type="evidence" value="ECO:0007669"/>
    <property type="project" value="TreeGrafter"/>
</dbReference>
<evidence type="ECO:0000313" key="6">
    <source>
        <dbReference type="EMBL" id="CAF1057142.1"/>
    </source>
</evidence>
<feature type="compositionally biased region" description="Basic residues" evidence="4">
    <location>
        <begin position="742"/>
        <end position="752"/>
    </location>
</feature>
<dbReference type="InterPro" id="IPR011989">
    <property type="entry name" value="ARM-like"/>
</dbReference>
<evidence type="ECO:0000256" key="1">
    <source>
        <dbReference type="ARBA" id="ARBA00022737"/>
    </source>
</evidence>
<protein>
    <recommendedName>
        <fullName evidence="5">Phosphatase PP2A regulatory subunit A/Splicing factor 3B subunit 1-like HEAT repeat domain-containing protein</fullName>
    </recommendedName>
</protein>
<dbReference type="PROSITE" id="PS50077">
    <property type="entry name" value="HEAT_REPEAT"/>
    <property type="match status" value="2"/>
</dbReference>
<dbReference type="PANTHER" id="PTHR21467:SF0">
    <property type="entry name" value="SERINE_THREONINE-PROTEIN PHOSPHATASE 4 REGULATORY SUBUNIT 4"/>
    <property type="match status" value="1"/>
</dbReference>
<sequence>MTRNITTNHRRRDDLNDYWFEKIAVESKTAEEIRAHTVPENLTPVAKTLALLDSQSDIQRLAGIRSVPSIVISYPVEGSQQILPKFKAIIEQTVDSEEHVVGAEAIVLMIQQQALSYSDFMSCFSQMICGFLFPTTTNRFSTDFGGIWCQALCNTIDAFPSSTLFTSLLDLIFNRILHGSYVRDRLAIILAKLSYRLPSQAVENRLLPVFKNFINDTNADIRALACEKLPILAQSLESDKVSTLILPLLVILSKDENLTVRQTCLESLLILHNELNEPKWNEQVREMITSLVKFGLSSRTSTFLTSIAVHLPEICHAFTIFNVNEASFIQEMFLRLTQEKNIPACRLACAKHFTSVVDYLDHEQFTRELEDTFLRFCKDNDVNICSTMPSTIITLAKLYCNKNEKNDVSIIWNGFLMLLENTNHDVMFAIARHLLDIFKIFSRDKSEGFINGTICSTSAVPDPEIFVNSLLEYERRIFEMTLSWRSYILCLQAFVHLPCLLSSELIQTKILPRIFSRIFTRQVCVREVAVDSYVQSLRKIPRRSVRKNAFQKLKTDLLLNKSYQWRLMYIKVCRQILVHYSKRFFKENFLETVLSIGFDPVLNVRIQFIPLLIEIKSILRLPADRQSISRIETMMECFLASKTITLHDLANNGLLQLDQIRSYKPISVFSAHSSDDENDQNKENEEELLDELDSSSRRSSNKSNEQYAITKRLTDTTISNKPNPPVKSPRLSKPSSDEQHRRLSVTKQRRRQSLVDSTASRIPHQTTIKKNIKCMKTILKQKDDAI</sequence>
<dbReference type="Gene3D" id="1.25.10.10">
    <property type="entry name" value="Leucine-rich Repeat Variant"/>
    <property type="match status" value="1"/>
</dbReference>
<feature type="compositionally biased region" description="Basic and acidic residues" evidence="4">
    <location>
        <begin position="673"/>
        <end position="683"/>
    </location>
</feature>
<feature type="repeat" description="HEAT" evidence="3">
    <location>
        <begin position="206"/>
        <end position="244"/>
    </location>
</feature>
<dbReference type="SUPFAM" id="SSF48371">
    <property type="entry name" value="ARM repeat"/>
    <property type="match status" value="1"/>
</dbReference>
<dbReference type="InterPro" id="IPR021133">
    <property type="entry name" value="HEAT_type_2"/>
</dbReference>
<evidence type="ECO:0000313" key="7">
    <source>
        <dbReference type="Proteomes" id="UP000663852"/>
    </source>
</evidence>
<dbReference type="InterPro" id="IPR054573">
    <property type="entry name" value="PP2A/SF3B1-like_HEAT"/>
</dbReference>
<name>A0A814L1I2_ADIRI</name>
<gene>
    <name evidence="6" type="ORF">EDS130_LOCUS17722</name>
</gene>
<dbReference type="PANTHER" id="PTHR21467">
    <property type="entry name" value="PROTEIN PHOSPHATASE 4 REGULATORY SUBUNIT 4 PPP4R4"/>
    <property type="match status" value="1"/>
</dbReference>
<dbReference type="InterPro" id="IPR016024">
    <property type="entry name" value="ARM-type_fold"/>
</dbReference>
<evidence type="ECO:0000256" key="3">
    <source>
        <dbReference type="PROSITE-ProRule" id="PRU00103"/>
    </source>
</evidence>
<comment type="caution">
    <text evidence="6">The sequence shown here is derived from an EMBL/GenBank/DDBJ whole genome shotgun (WGS) entry which is preliminary data.</text>
</comment>
<dbReference type="EMBL" id="CAJNOJ010000080">
    <property type="protein sequence ID" value="CAF1057142.1"/>
    <property type="molecule type" value="Genomic_DNA"/>
</dbReference>
<dbReference type="InterPro" id="IPR039918">
    <property type="entry name" value="PPP4R4"/>
</dbReference>
<dbReference type="AlphaFoldDB" id="A0A814L1I2"/>
<feature type="compositionally biased region" description="Low complexity" evidence="4">
    <location>
        <begin position="697"/>
        <end position="706"/>
    </location>
</feature>
<accession>A0A814L1I2</accession>
<feature type="region of interest" description="Disordered" evidence="4">
    <location>
        <begin position="671"/>
        <end position="762"/>
    </location>
</feature>
<feature type="compositionally biased region" description="Acidic residues" evidence="4">
    <location>
        <begin position="684"/>
        <end position="693"/>
    </location>
</feature>
<organism evidence="6 7">
    <name type="scientific">Adineta ricciae</name>
    <name type="common">Rotifer</name>
    <dbReference type="NCBI Taxonomy" id="249248"/>
    <lineage>
        <taxon>Eukaryota</taxon>
        <taxon>Metazoa</taxon>
        <taxon>Spiralia</taxon>
        <taxon>Gnathifera</taxon>
        <taxon>Rotifera</taxon>
        <taxon>Eurotatoria</taxon>
        <taxon>Bdelloidea</taxon>
        <taxon>Adinetida</taxon>
        <taxon>Adinetidae</taxon>
        <taxon>Adineta</taxon>
    </lineage>
</organism>
<keyword evidence="1" id="KW-0677">Repeat</keyword>
<reference evidence="6" key="1">
    <citation type="submission" date="2021-02" db="EMBL/GenBank/DDBJ databases">
        <authorList>
            <person name="Nowell W R."/>
        </authorList>
    </citation>
    <scope>NUCLEOTIDE SEQUENCE</scope>
</reference>
<dbReference type="Pfam" id="PF22646">
    <property type="entry name" value="PPP2R1A-like_HEAT"/>
    <property type="match status" value="1"/>
</dbReference>
<dbReference type="OrthoDB" id="340346at2759"/>
<feature type="domain" description="Phosphatase PP2A regulatory subunit A/Splicing factor 3B subunit 1-like HEAT repeat" evidence="5">
    <location>
        <begin position="202"/>
        <end position="262"/>
    </location>
</feature>
<proteinExistence type="inferred from homology"/>
<dbReference type="GO" id="GO:0005829">
    <property type="term" value="C:cytosol"/>
    <property type="evidence" value="ECO:0007669"/>
    <property type="project" value="TreeGrafter"/>
</dbReference>
<comment type="similarity">
    <text evidence="2">Belongs to the phosphatase 2A regulatory subunit A family.</text>
</comment>
<evidence type="ECO:0000259" key="5">
    <source>
        <dbReference type="Pfam" id="PF22646"/>
    </source>
</evidence>
<dbReference type="GO" id="GO:0008287">
    <property type="term" value="C:protein serine/threonine phosphatase complex"/>
    <property type="evidence" value="ECO:0007669"/>
    <property type="project" value="TreeGrafter"/>
</dbReference>
<evidence type="ECO:0000256" key="2">
    <source>
        <dbReference type="ARBA" id="ARBA00038332"/>
    </source>
</evidence>
<evidence type="ECO:0000256" key="4">
    <source>
        <dbReference type="SAM" id="MobiDB-lite"/>
    </source>
</evidence>
<dbReference type="Proteomes" id="UP000663852">
    <property type="component" value="Unassembled WGS sequence"/>
</dbReference>
<feature type="repeat" description="HEAT" evidence="3">
    <location>
        <begin position="245"/>
        <end position="283"/>
    </location>
</feature>